<dbReference type="Gene3D" id="2.60.40.3940">
    <property type="match status" value="1"/>
</dbReference>
<dbReference type="EMBL" id="BMLK01000008">
    <property type="protein sequence ID" value="GGN49288.1"/>
    <property type="molecule type" value="Genomic_DNA"/>
</dbReference>
<evidence type="ECO:0000313" key="3">
    <source>
        <dbReference type="Proteomes" id="UP000605099"/>
    </source>
</evidence>
<comment type="caution">
    <text evidence="2">The sequence shown here is derived from an EMBL/GenBank/DDBJ whole genome shotgun (WGS) entry which is preliminary data.</text>
</comment>
<reference evidence="3" key="1">
    <citation type="journal article" date="2019" name="Int. J. Syst. Evol. Microbiol.">
        <title>The Global Catalogue of Microorganisms (GCM) 10K type strain sequencing project: providing services to taxonomists for standard genome sequencing and annotation.</title>
        <authorList>
            <consortium name="The Broad Institute Genomics Platform"/>
            <consortium name="The Broad Institute Genome Sequencing Center for Infectious Disease"/>
            <person name="Wu L."/>
            <person name="Ma J."/>
        </authorList>
    </citation>
    <scope>NUCLEOTIDE SEQUENCE [LARGE SCALE GENOMIC DNA]</scope>
    <source>
        <strain evidence="3">CGMCC 1.6784</strain>
    </source>
</reference>
<dbReference type="Proteomes" id="UP000605099">
    <property type="component" value="Unassembled WGS sequence"/>
</dbReference>
<feature type="region of interest" description="Disordered" evidence="1">
    <location>
        <begin position="30"/>
        <end position="62"/>
    </location>
</feature>
<evidence type="ECO:0008006" key="4">
    <source>
        <dbReference type="Google" id="ProtNLM"/>
    </source>
</evidence>
<accession>A0ABQ2JNC7</accession>
<gene>
    <name evidence="2" type="ORF">GCM10011349_19770</name>
</gene>
<keyword evidence="3" id="KW-1185">Reference proteome</keyword>
<proteinExistence type="predicted"/>
<name>A0ABQ2JNC7_9SPHN</name>
<organism evidence="2 3">
    <name type="scientific">Novosphingobium indicum</name>
    <dbReference type="NCBI Taxonomy" id="462949"/>
    <lineage>
        <taxon>Bacteria</taxon>
        <taxon>Pseudomonadati</taxon>
        <taxon>Pseudomonadota</taxon>
        <taxon>Alphaproteobacteria</taxon>
        <taxon>Sphingomonadales</taxon>
        <taxon>Sphingomonadaceae</taxon>
        <taxon>Novosphingobium</taxon>
    </lineage>
</organism>
<dbReference type="RefSeq" id="WP_188819519.1">
    <property type="nucleotide sequence ID" value="NZ_BMLK01000008.1"/>
</dbReference>
<protein>
    <recommendedName>
        <fullName evidence="4">Phage tail protein</fullName>
    </recommendedName>
</protein>
<sequence>MQQSDLPTRFPIPFANNAGASYIRDIPQAAQTPTTSDAPASLYDGFPPETFQPSGSGGIPPSGADFNGILNQITAGLRWLAAGGPAVYNSTFATSIGGYPKGAVLTSTVTAGVQWISTVENNTTDPDGASPSGWSRLAPQTYSTDVSGNWKRVAPDGFIEMGGILSPVRTTQGPFTVTFPFGGFPSQCLGIFGVFRNTTQSNHGNPTAQEISLSKTAATLYLQSHQDGNTIGGGMRWRAWGI</sequence>
<evidence type="ECO:0000313" key="2">
    <source>
        <dbReference type="EMBL" id="GGN49288.1"/>
    </source>
</evidence>
<evidence type="ECO:0000256" key="1">
    <source>
        <dbReference type="SAM" id="MobiDB-lite"/>
    </source>
</evidence>